<dbReference type="SUPFAM" id="SSF53335">
    <property type="entry name" value="S-adenosyl-L-methionine-dependent methyltransferases"/>
    <property type="match status" value="1"/>
</dbReference>
<gene>
    <name evidence="2" type="ORF">CLV40_1281</name>
</gene>
<dbReference type="Gene3D" id="3.40.50.2000">
    <property type="entry name" value="Glycogen Phosphorylase B"/>
    <property type="match status" value="1"/>
</dbReference>
<dbReference type="InterPro" id="IPR052514">
    <property type="entry name" value="SAM-dependent_MTase"/>
</dbReference>
<dbReference type="Gene3D" id="3.40.50.150">
    <property type="entry name" value="Vaccinia Virus protein VP39"/>
    <property type="match status" value="1"/>
</dbReference>
<dbReference type="PANTHER" id="PTHR34203:SF15">
    <property type="entry name" value="SLL1173 PROTEIN"/>
    <property type="match status" value="1"/>
</dbReference>
<evidence type="ECO:0000259" key="1">
    <source>
        <dbReference type="Pfam" id="PF05050"/>
    </source>
</evidence>
<dbReference type="GO" id="GO:0032259">
    <property type="term" value="P:methylation"/>
    <property type="evidence" value="ECO:0007669"/>
    <property type="project" value="UniProtKB-KW"/>
</dbReference>
<dbReference type="GO" id="GO:0008168">
    <property type="term" value="F:methyltransferase activity"/>
    <property type="evidence" value="ECO:0007669"/>
    <property type="project" value="UniProtKB-KW"/>
</dbReference>
<dbReference type="Pfam" id="PF05050">
    <property type="entry name" value="Methyltransf_21"/>
    <property type="match status" value="1"/>
</dbReference>
<dbReference type="OrthoDB" id="5679686at2"/>
<dbReference type="AlphaFoldDB" id="A0A2S6GDT4"/>
<dbReference type="InterPro" id="IPR006342">
    <property type="entry name" value="FkbM_mtfrase"/>
</dbReference>
<protein>
    <submittedName>
        <fullName evidence="2">FkbM family methyltransferase</fullName>
    </submittedName>
</protein>
<dbReference type="RefSeq" id="WP_104482708.1">
    <property type="nucleotide sequence ID" value="NZ_CP154825.1"/>
</dbReference>
<feature type="domain" description="Methyltransferase FkbM" evidence="1">
    <location>
        <begin position="974"/>
        <end position="1148"/>
    </location>
</feature>
<dbReference type="Proteomes" id="UP000239203">
    <property type="component" value="Unassembled WGS sequence"/>
</dbReference>
<dbReference type="NCBIfam" id="TIGR01444">
    <property type="entry name" value="fkbM_fam"/>
    <property type="match status" value="1"/>
</dbReference>
<reference evidence="2 3" key="1">
    <citation type="submission" date="2018-02" db="EMBL/GenBank/DDBJ databases">
        <title>Genomic Encyclopedia of Archaeal and Bacterial Type Strains, Phase II (KMG-II): from individual species to whole genera.</title>
        <authorList>
            <person name="Goeker M."/>
        </authorList>
    </citation>
    <scope>NUCLEOTIDE SEQUENCE [LARGE SCALE GENOMIC DNA]</scope>
    <source>
        <strain evidence="2 3">YU 961-1</strain>
    </source>
</reference>
<comment type="caution">
    <text evidence="2">The sequence shown here is derived from an EMBL/GenBank/DDBJ whole genome shotgun (WGS) entry which is preliminary data.</text>
</comment>
<dbReference type="PANTHER" id="PTHR34203">
    <property type="entry name" value="METHYLTRANSFERASE, FKBM FAMILY PROTEIN"/>
    <property type="match status" value="1"/>
</dbReference>
<name>A0A2S6GDT4_9PSEU</name>
<keyword evidence="2" id="KW-0489">Methyltransferase</keyword>
<accession>A0A2S6GDT4</accession>
<dbReference type="EMBL" id="PTIX01000028">
    <property type="protein sequence ID" value="PPK63389.1"/>
    <property type="molecule type" value="Genomic_DNA"/>
</dbReference>
<evidence type="ECO:0000313" key="3">
    <source>
        <dbReference type="Proteomes" id="UP000239203"/>
    </source>
</evidence>
<keyword evidence="2" id="KW-0808">Transferase</keyword>
<keyword evidence="3" id="KW-1185">Reference proteome</keyword>
<organism evidence="2 3">
    <name type="scientific">Actinokineospora auranticolor</name>
    <dbReference type="NCBI Taxonomy" id="155976"/>
    <lineage>
        <taxon>Bacteria</taxon>
        <taxon>Bacillati</taxon>
        <taxon>Actinomycetota</taxon>
        <taxon>Actinomycetes</taxon>
        <taxon>Pseudonocardiales</taxon>
        <taxon>Pseudonocardiaceae</taxon>
        <taxon>Actinokineospora</taxon>
    </lineage>
</organism>
<evidence type="ECO:0000313" key="2">
    <source>
        <dbReference type="EMBL" id="PPK63389.1"/>
    </source>
</evidence>
<proteinExistence type="predicted"/>
<sequence length="1182" mass="126720">MPDVSPDAATTLIACTAVPVADLPAARVAARTFLDHHPGSRFVTLLVDGEAPVDGAGSFVRPADLGLGADELSVLATGHTAAEACAVLRPRLLEWLLDREPHPVLYLDPWVRVYAPLTDSITAALREAAVVLIPKVLRPLPADGLRPEQAELLAAGIYDEGFLAATHGAEPFLHSWAEVCLADPARAGAFLDGAPAMVDHRVLRDPGLGLSRWNAAQRPLAQDAQRRLTAGGTVLRTANFAGLDPERPWLLTADITDHPRVLLSEHPLLARICTDYVAELDEDTPQPTTRFAKLADGTVFPPTLRAAYRAARAGKDKPPAVDADPAGFLRWACAASPEAPDATRWAVAVWQDDPELRKRYPEPFGEDSAGYRDWCATDAVLTGRLHPRAVPGQHGVDVTLIDQIGVSVVGSGPFADRVKLAVEASGLPISDEPIYPVVLTCNGISGIPRQRHVIAVRDELASIPFRVDERWLVWPAPAPAPDGVATHIVPLPVPDPGARDEVARDEARHRLGIGDEPTFAAIADRADDVLAAFTAAFPNRDDVRLVLLVPTSAARSEEAERLRLRAAGDPRVRLVIDESTFRAATDAATWAVSIHGRGQPDNAHATRWLAETALRGVPTITITGGTAVELLGPDCCVPLPVDEFAADTMVAGAIRDLADDNATADKVGSAARTHVLEHLSPTAAGAAVRRRVELAYRSWRAGRALASATEDDPLRALRAARHALHRRPDTEVGYKIPMAPQLRRAVLRVLAHYDAHLTSVLASLIDGIERTAVELVERQEKLTTAGAGLDADLLRADLDLVVERMTQLGKQVSAAGEEVVRLRGDVAGNSREVGEVAAQVREVSAREVAGIGVASDEVRRLTEALAANTARMDALEARLASRQLESESRVAQGSWAADQALRATDALRRVIVRQHERVVSVDVPSAPVLCDAGLLRLPAQDSVMSAVLSSNGVWEPDVAELVDSLIEPDSVFLDVGAYVGYHAIRVLSRLGTSGTVVVVEPDPDAVKLLRHNVSENVSDLVGERLLVLEAAAWDAQAELVGAPAMGGGFGVRLQDPENVTTDTQTEFAVQGVRLDRELDALEAIKGQRLSVVKVDIPGLGHRALAGLVRRLRKDRPNVILAFDGPLTSGFGDDPAVVLREFRTWGYELARLGDDRASEVDELLPEVSSGVLRTLWLRPAAGR</sequence>
<dbReference type="InterPro" id="IPR029063">
    <property type="entry name" value="SAM-dependent_MTases_sf"/>
</dbReference>